<dbReference type="RefSeq" id="WP_279241499.1">
    <property type="nucleotide sequence ID" value="NZ_CP036501.1"/>
</dbReference>
<sequence>MPLLTRSDLWSLEQYSEQRENFRLEVLAHKKNRQLALGDNARIYFEDTLTIRYQIQEMLRIEKVFEVAGIEEELAAYNPLIPDGTNWKATFMIEFGDPEERAERLREMRGIENCINLEIEGHGVAQVIADEDLERETEEKTSAVHFMRFELSTDQIAALKDGAKLFASVEHAAYPIPRFEVSQTTRDALTKDLVLTSH</sequence>
<dbReference type="Pfam" id="PF12007">
    <property type="entry name" value="DUF3501"/>
    <property type="match status" value="1"/>
</dbReference>
<proteinExistence type="predicted"/>
<evidence type="ECO:0000313" key="1">
    <source>
        <dbReference type="EMBL" id="UZP75032.1"/>
    </source>
</evidence>
<organism evidence="1 2">
    <name type="scientific">Candidatus Paraluminiphilus aquimaris</name>
    <dbReference type="NCBI Taxonomy" id="2518994"/>
    <lineage>
        <taxon>Bacteria</taxon>
        <taxon>Pseudomonadati</taxon>
        <taxon>Pseudomonadota</taxon>
        <taxon>Gammaproteobacteria</taxon>
        <taxon>Cellvibrionales</taxon>
        <taxon>Halieaceae</taxon>
        <taxon>Candidatus Paraluminiphilus</taxon>
    </lineage>
</organism>
<accession>A0ABY6Q6X3</accession>
<dbReference type="Proteomes" id="UP001317963">
    <property type="component" value="Chromosome"/>
</dbReference>
<protein>
    <submittedName>
        <fullName evidence="1">DUF3501 family protein</fullName>
    </submittedName>
</protein>
<evidence type="ECO:0000313" key="2">
    <source>
        <dbReference type="Proteomes" id="UP001317963"/>
    </source>
</evidence>
<reference evidence="1 2" key="1">
    <citation type="submission" date="2019-02" db="EMBL/GenBank/DDBJ databases">
        <title>Halieaceae_genomes.</title>
        <authorList>
            <person name="Li S.-H."/>
        </authorList>
    </citation>
    <scope>NUCLEOTIDE SEQUENCE [LARGE SCALE GENOMIC DNA]</scope>
    <source>
        <strain evidence="1 2">JH123</strain>
    </source>
</reference>
<dbReference type="InterPro" id="IPR021890">
    <property type="entry name" value="DUF3501"/>
</dbReference>
<name>A0ABY6Q6X3_9GAMM</name>
<dbReference type="EMBL" id="CP036501">
    <property type="protein sequence ID" value="UZP75032.1"/>
    <property type="molecule type" value="Genomic_DNA"/>
</dbReference>
<keyword evidence="2" id="KW-1185">Reference proteome</keyword>
<gene>
    <name evidence="1" type="ORF">E0F26_09915</name>
</gene>